<dbReference type="Proteomes" id="UP000032675">
    <property type="component" value="Unassembled WGS sequence"/>
</dbReference>
<comment type="caution">
    <text evidence="1">The sequence shown here is derived from an EMBL/GenBank/DDBJ whole genome shotgun (WGS) entry which is preliminary data.</text>
</comment>
<evidence type="ECO:0000313" key="2">
    <source>
        <dbReference type="Proteomes" id="UP000032675"/>
    </source>
</evidence>
<accession>A0A0D6Q275</accession>
<name>A0A0D6Q275_KOMEU</name>
<dbReference type="AlphaFoldDB" id="A0A0D6Q275"/>
<protein>
    <submittedName>
        <fullName evidence="1">Uncharacterized protein</fullName>
    </submittedName>
</protein>
<dbReference type="EMBL" id="BANI01000103">
    <property type="protein sequence ID" value="GAN96866.1"/>
    <property type="molecule type" value="Genomic_DNA"/>
</dbReference>
<gene>
    <name evidence="1" type="ORF">Geu3261_0118_004</name>
</gene>
<evidence type="ECO:0000313" key="1">
    <source>
        <dbReference type="EMBL" id="GAN96866.1"/>
    </source>
</evidence>
<organism evidence="1 2">
    <name type="scientific">Komagataeibacter europaeus NBRC 3261</name>
    <dbReference type="NCBI Taxonomy" id="1234669"/>
    <lineage>
        <taxon>Bacteria</taxon>
        <taxon>Pseudomonadati</taxon>
        <taxon>Pseudomonadota</taxon>
        <taxon>Alphaproteobacteria</taxon>
        <taxon>Acetobacterales</taxon>
        <taxon>Acetobacteraceae</taxon>
        <taxon>Komagataeibacter</taxon>
    </lineage>
</organism>
<reference evidence="1 2" key="1">
    <citation type="submission" date="2012-11" db="EMBL/GenBank/DDBJ databases">
        <title>Whole genome sequence of Gluconacetobacter europaeus NBRC3261.</title>
        <authorList>
            <person name="Azuma Y."/>
            <person name="Higashiura N."/>
            <person name="Hirakawa H."/>
            <person name="Matsushita K."/>
        </authorList>
    </citation>
    <scope>NUCLEOTIDE SEQUENCE [LARGE SCALE GENOMIC DNA]</scope>
    <source>
        <strain evidence="1 2">NBRC 3261</strain>
    </source>
</reference>
<proteinExistence type="predicted"/>
<sequence length="62" mass="7122">MTVCHDVMERRQLSFSLLIGLYDAVVQRTAYTRIKLVAIGKAPGYRHKTLYLVIVGRCLRAR</sequence>